<evidence type="ECO:0000313" key="1">
    <source>
        <dbReference type="EMBL" id="DAF43784.1"/>
    </source>
</evidence>
<dbReference type="EMBL" id="BK032510">
    <property type="protein sequence ID" value="DAF43784.1"/>
    <property type="molecule type" value="Genomic_DNA"/>
</dbReference>
<protein>
    <submittedName>
        <fullName evidence="1">Protein involved in gliding motility 9 Secretion System Type.5A</fullName>
    </submittedName>
</protein>
<reference evidence="1" key="1">
    <citation type="journal article" date="2021" name="Proc. Natl. Acad. Sci. U.S.A.">
        <title>A Catalog of Tens of Thousands of Viruses from Human Metagenomes Reveals Hidden Associations with Chronic Diseases.</title>
        <authorList>
            <person name="Tisza M.J."/>
            <person name="Buck C.B."/>
        </authorList>
    </citation>
    <scope>NUCLEOTIDE SEQUENCE</scope>
    <source>
        <strain evidence="1">CtNQV2</strain>
    </source>
</reference>
<name>A0A8S5RYN5_9CAUD</name>
<proteinExistence type="predicted"/>
<dbReference type="PROSITE" id="PS51257">
    <property type="entry name" value="PROKAR_LIPOPROTEIN"/>
    <property type="match status" value="1"/>
</dbReference>
<organism evidence="1">
    <name type="scientific">Myoviridae sp. ctNQV2</name>
    <dbReference type="NCBI Taxonomy" id="2827683"/>
    <lineage>
        <taxon>Viruses</taxon>
        <taxon>Duplodnaviria</taxon>
        <taxon>Heunggongvirae</taxon>
        <taxon>Uroviricota</taxon>
        <taxon>Caudoviricetes</taxon>
    </lineage>
</organism>
<accession>A0A8S5RYN5</accession>
<sequence length="89" mass="10672">MKKFLVYIFCGMLLFSCTTARIHRMGKQYVTIYHIFPSPDKIGLDYARVYLADDTLCTKPYFIYVPSRFKYEVGNTLLYNFEYYDFLTK</sequence>